<evidence type="ECO:0000313" key="4">
    <source>
        <dbReference type="EMBL" id="CAK0860631.1"/>
    </source>
</evidence>
<organism evidence="4 5">
    <name type="scientific">Prorocentrum cordatum</name>
    <dbReference type="NCBI Taxonomy" id="2364126"/>
    <lineage>
        <taxon>Eukaryota</taxon>
        <taxon>Sar</taxon>
        <taxon>Alveolata</taxon>
        <taxon>Dinophyceae</taxon>
        <taxon>Prorocentrales</taxon>
        <taxon>Prorocentraceae</taxon>
        <taxon>Prorocentrum</taxon>
    </lineage>
</organism>
<comment type="caution">
    <text evidence="4">The sequence shown here is derived from an EMBL/GenBank/DDBJ whole genome shotgun (WGS) entry which is preliminary data.</text>
</comment>
<dbReference type="PROSITE" id="PS50103">
    <property type="entry name" value="ZF_C3H1"/>
    <property type="match status" value="1"/>
</dbReference>
<evidence type="ECO:0000256" key="2">
    <source>
        <dbReference type="SAM" id="MobiDB-lite"/>
    </source>
</evidence>
<feature type="domain" description="C3H1-type" evidence="3">
    <location>
        <begin position="214"/>
        <end position="243"/>
    </location>
</feature>
<keyword evidence="5" id="KW-1185">Reference proteome</keyword>
<keyword evidence="1" id="KW-0862">Zinc</keyword>
<gene>
    <name evidence="4" type="ORF">PCOR1329_LOCUS49537</name>
</gene>
<accession>A0ABN9ULT3</accession>
<evidence type="ECO:0000259" key="3">
    <source>
        <dbReference type="PROSITE" id="PS50103"/>
    </source>
</evidence>
<keyword evidence="1" id="KW-0479">Metal-binding</keyword>
<feature type="region of interest" description="Disordered" evidence="2">
    <location>
        <begin position="81"/>
        <end position="106"/>
    </location>
</feature>
<feature type="zinc finger region" description="C3H1-type" evidence="1">
    <location>
        <begin position="214"/>
        <end position="243"/>
    </location>
</feature>
<reference evidence="4" key="1">
    <citation type="submission" date="2023-10" db="EMBL/GenBank/DDBJ databases">
        <authorList>
            <person name="Chen Y."/>
            <person name="Shah S."/>
            <person name="Dougan E. K."/>
            <person name="Thang M."/>
            <person name="Chan C."/>
        </authorList>
    </citation>
    <scope>NUCLEOTIDE SEQUENCE [LARGE SCALE GENOMIC DNA]</scope>
</reference>
<evidence type="ECO:0000256" key="1">
    <source>
        <dbReference type="PROSITE-ProRule" id="PRU00723"/>
    </source>
</evidence>
<proteinExistence type="predicted"/>
<keyword evidence="1" id="KW-0863">Zinc-finger</keyword>
<dbReference type="InterPro" id="IPR000571">
    <property type="entry name" value="Znf_CCCH"/>
</dbReference>
<protein>
    <recommendedName>
        <fullName evidence="3">C3H1-type domain-containing protein</fullName>
    </recommendedName>
</protein>
<dbReference type="Proteomes" id="UP001189429">
    <property type="component" value="Unassembled WGS sequence"/>
</dbReference>
<name>A0ABN9ULT3_9DINO</name>
<evidence type="ECO:0000313" key="5">
    <source>
        <dbReference type="Proteomes" id="UP001189429"/>
    </source>
</evidence>
<feature type="compositionally biased region" description="Polar residues" evidence="2">
    <location>
        <begin position="82"/>
        <end position="94"/>
    </location>
</feature>
<sequence length="266" mass="28600">MRVPTKKALFSIRSHFGSSSSLSGLKLVVKNGFLEVVDVRPGLARARSDGDLFQPSGRCPAARAGDAAPLAPCLASPLSTSRTVSTSMQDSHSSVGGPARADEDRERVVEGWPEAPSDAAHALASAPSVSSIGTQTDEHVDDIMCPTCGSVGVLHGCGHWQCTTLTCRPTWYQRLEARKWLVPRAPTRVLDEQLFKTRQLCSDCCPEGRCIKGACPRYCNFVCRRGTCKFGAKCSFCHLHGRCDASGKFKGEIKRAADVPPPPSIN</sequence>
<dbReference type="EMBL" id="CAUYUJ010015996">
    <property type="protein sequence ID" value="CAK0860631.1"/>
    <property type="molecule type" value="Genomic_DNA"/>
</dbReference>